<dbReference type="Proteomes" id="UP000283630">
    <property type="component" value="Unassembled WGS sequence"/>
</dbReference>
<name>A0A3E4MMD6_9FIRM</name>
<dbReference type="Proteomes" id="UP000283652">
    <property type="component" value="Unassembled WGS sequence"/>
</dbReference>
<evidence type="ECO:0000313" key="24">
    <source>
        <dbReference type="Proteomes" id="UP000261324"/>
    </source>
</evidence>
<dbReference type="PROSITE" id="PS51350">
    <property type="entry name" value="PTS_HPR_DOM"/>
    <property type="match status" value="1"/>
</dbReference>
<evidence type="ECO:0000313" key="26">
    <source>
        <dbReference type="Proteomes" id="UP000283325"/>
    </source>
</evidence>
<dbReference type="EMBL" id="QRHN01000005">
    <property type="protein sequence ID" value="RHF79459.1"/>
    <property type="molecule type" value="Genomic_DNA"/>
</dbReference>
<dbReference type="Proteomes" id="UP000284962">
    <property type="component" value="Unassembled WGS sequence"/>
</dbReference>
<dbReference type="EMBL" id="CABHNI010000013">
    <property type="protein sequence ID" value="VUW97493.1"/>
    <property type="molecule type" value="Genomic_DNA"/>
</dbReference>
<organism evidence="3 23">
    <name type="scientific">Dorea formicigenerans</name>
    <dbReference type="NCBI Taxonomy" id="39486"/>
    <lineage>
        <taxon>Bacteria</taxon>
        <taxon>Bacillati</taxon>
        <taxon>Bacillota</taxon>
        <taxon>Clostridia</taxon>
        <taxon>Lachnospirales</taxon>
        <taxon>Lachnospiraceae</taxon>
        <taxon>Dorea</taxon>
    </lineage>
</organism>
<evidence type="ECO:0000313" key="12">
    <source>
        <dbReference type="EMBL" id="RHA71106.1"/>
    </source>
</evidence>
<evidence type="ECO:0000313" key="17">
    <source>
        <dbReference type="EMBL" id="RHL90885.1"/>
    </source>
</evidence>
<evidence type="ECO:0000313" key="18">
    <source>
        <dbReference type="EMBL" id="RHN19209.1"/>
    </source>
</evidence>
<dbReference type="Proteomes" id="UP000261208">
    <property type="component" value="Unassembled WGS sequence"/>
</dbReference>
<dbReference type="InterPro" id="IPR000032">
    <property type="entry name" value="HPr-like"/>
</dbReference>
<dbReference type="EMBL" id="QRPD01000001">
    <property type="protein sequence ID" value="RHL90885.1"/>
    <property type="molecule type" value="Genomic_DNA"/>
</dbReference>
<evidence type="ECO:0000313" key="11">
    <source>
        <dbReference type="EMBL" id="RHA00335.1"/>
    </source>
</evidence>
<dbReference type="EMBL" id="QSFS01000005">
    <property type="protein sequence ID" value="RHA71106.1"/>
    <property type="molecule type" value="Genomic_DNA"/>
</dbReference>
<dbReference type="EMBL" id="QRUK01000005">
    <property type="protein sequence ID" value="RGR60070.1"/>
    <property type="molecule type" value="Genomic_DNA"/>
</dbReference>
<evidence type="ECO:0000313" key="28">
    <source>
        <dbReference type="Proteomes" id="UP000283652"/>
    </source>
</evidence>
<reference evidence="19 37" key="2">
    <citation type="submission" date="2019-07" db="EMBL/GenBank/DDBJ databases">
        <authorList>
            <person name="Hibberd C M."/>
            <person name="Gehrig L. J."/>
            <person name="Chang H.-W."/>
            <person name="Venkatesh S."/>
        </authorList>
    </citation>
    <scope>NUCLEOTIDE SEQUENCE [LARGE SCALE GENOMIC DNA]</scope>
    <source>
        <strain evidence="19">Dorea_formicigenerans_SSTS_Bg7063</strain>
    </source>
</reference>
<dbReference type="EMBL" id="QRQQ01000001">
    <property type="protein sequence ID" value="RHN19209.1"/>
    <property type="molecule type" value="Genomic_DNA"/>
</dbReference>
<dbReference type="EMBL" id="QRVU01000020">
    <property type="protein sequence ID" value="RGS71289.1"/>
    <property type="molecule type" value="Genomic_DNA"/>
</dbReference>
<dbReference type="Proteomes" id="UP000260664">
    <property type="component" value="Unassembled WGS sequence"/>
</dbReference>
<accession>A0A3E4MMD6</accession>
<evidence type="ECO:0000313" key="22">
    <source>
        <dbReference type="Proteomes" id="UP000261055"/>
    </source>
</evidence>
<dbReference type="EMBL" id="QSRA01000004">
    <property type="protein sequence ID" value="RGK85176.1"/>
    <property type="molecule type" value="Genomic_DNA"/>
</dbReference>
<evidence type="ECO:0000313" key="10">
    <source>
        <dbReference type="EMBL" id="RGW54335.1"/>
    </source>
</evidence>
<dbReference type="Proteomes" id="UP000285652">
    <property type="component" value="Unassembled WGS sequence"/>
</dbReference>
<evidence type="ECO:0000313" key="33">
    <source>
        <dbReference type="Proteomes" id="UP000285642"/>
    </source>
</evidence>
<evidence type="ECO:0000313" key="9">
    <source>
        <dbReference type="EMBL" id="RGT09477.1"/>
    </source>
</evidence>
<evidence type="ECO:0000313" key="37">
    <source>
        <dbReference type="Proteomes" id="UP000358366"/>
    </source>
</evidence>
<evidence type="ECO:0000313" key="36">
    <source>
        <dbReference type="Proteomes" id="UP000285981"/>
    </source>
</evidence>
<evidence type="ECO:0000313" key="13">
    <source>
        <dbReference type="EMBL" id="RHB42517.1"/>
    </source>
</evidence>
<evidence type="ECO:0000313" key="27">
    <source>
        <dbReference type="Proteomes" id="UP000283630"/>
    </source>
</evidence>
<dbReference type="EMBL" id="QRNS01000011">
    <property type="protein sequence ID" value="RHK63320.1"/>
    <property type="molecule type" value="Genomic_DNA"/>
</dbReference>
<dbReference type="EMBL" id="QSQQ01000001">
    <property type="protein sequence ID" value="RGK50860.1"/>
    <property type="molecule type" value="Genomic_DNA"/>
</dbReference>
<evidence type="ECO:0000313" key="23">
    <source>
        <dbReference type="Proteomes" id="UP000261208"/>
    </source>
</evidence>
<dbReference type="EMBL" id="QSAJ01000009">
    <property type="protein sequence ID" value="RGW54335.1"/>
    <property type="molecule type" value="Genomic_DNA"/>
</dbReference>
<dbReference type="EMBL" id="QRWH01000005">
    <property type="protein sequence ID" value="RGT09477.1"/>
    <property type="molecule type" value="Genomic_DNA"/>
</dbReference>
<dbReference type="EMBL" id="QSOI01000005">
    <property type="protein sequence ID" value="RGI84986.1"/>
    <property type="molecule type" value="Genomic_DNA"/>
</dbReference>
<protein>
    <submittedName>
        <fullName evidence="3">HPr family phosphocarrier protein</fullName>
    </submittedName>
    <submittedName>
        <fullName evidence="19">PTS HPr component phosphorylation site</fullName>
    </submittedName>
</protein>
<dbReference type="Proteomes" id="UP000285666">
    <property type="component" value="Unassembled WGS sequence"/>
</dbReference>
<dbReference type="EMBL" id="QSVB01000002">
    <property type="protein sequence ID" value="RGN93164.1"/>
    <property type="molecule type" value="Genomic_DNA"/>
</dbReference>
<feature type="domain" description="HPr" evidence="1">
    <location>
        <begin position="1"/>
        <end position="82"/>
    </location>
</feature>
<evidence type="ECO:0000313" key="5">
    <source>
        <dbReference type="EMBL" id="RGN93164.1"/>
    </source>
</evidence>
<evidence type="ECO:0000313" key="8">
    <source>
        <dbReference type="EMBL" id="RGS71289.1"/>
    </source>
</evidence>
<evidence type="ECO:0000313" key="14">
    <source>
        <dbReference type="EMBL" id="RHC11084.1"/>
    </source>
</evidence>
<dbReference type="InterPro" id="IPR035895">
    <property type="entry name" value="HPr-like_sf"/>
</dbReference>
<evidence type="ECO:0000313" key="30">
    <source>
        <dbReference type="Proteomes" id="UP000284742"/>
    </source>
</evidence>
<dbReference type="Proteomes" id="UP000261055">
    <property type="component" value="Unassembled WGS sequence"/>
</dbReference>
<evidence type="ECO:0000313" key="20">
    <source>
        <dbReference type="Proteomes" id="UP000260664"/>
    </source>
</evidence>
<evidence type="ECO:0000313" key="3">
    <source>
        <dbReference type="EMBL" id="RGK50860.1"/>
    </source>
</evidence>
<evidence type="ECO:0000313" key="34">
    <source>
        <dbReference type="Proteomes" id="UP000285652"/>
    </source>
</evidence>
<evidence type="ECO:0000313" key="21">
    <source>
        <dbReference type="Proteomes" id="UP000260841"/>
    </source>
</evidence>
<dbReference type="EMBL" id="QSEW01000005">
    <property type="protein sequence ID" value="RHA00335.1"/>
    <property type="molecule type" value="Genomic_DNA"/>
</dbReference>
<evidence type="ECO:0000259" key="1">
    <source>
        <dbReference type="PROSITE" id="PS51350"/>
    </source>
</evidence>
<dbReference type="Proteomes" id="UP000358366">
    <property type="component" value="Unassembled WGS sequence"/>
</dbReference>
<evidence type="ECO:0000313" key="32">
    <source>
        <dbReference type="Proteomes" id="UP000284962"/>
    </source>
</evidence>
<proteinExistence type="predicted"/>
<evidence type="ECO:0000313" key="25">
    <source>
        <dbReference type="Proteomes" id="UP000266376"/>
    </source>
</evidence>
<evidence type="ECO:0000313" key="19">
    <source>
        <dbReference type="EMBL" id="VUW97493.1"/>
    </source>
</evidence>
<dbReference type="SUPFAM" id="SSF55594">
    <property type="entry name" value="HPr-like"/>
    <property type="match status" value="1"/>
</dbReference>
<sequence length="82" mass="9248">MKTVQVYLNSIQKVNSFSHELEQFDNDFDLVSGRYIVDAKSVMGIFSLDLNEPTTLNIHATDSEMGPILEAIKPYIVSEDPK</sequence>
<dbReference type="Proteomes" id="UP000285642">
    <property type="component" value="Unassembled WGS sequence"/>
</dbReference>
<dbReference type="Proteomes" id="UP000284883">
    <property type="component" value="Unassembled WGS sequence"/>
</dbReference>
<dbReference type="Proteomes" id="UP000284152">
    <property type="component" value="Unassembled WGS sequence"/>
</dbReference>
<evidence type="ECO:0000313" key="6">
    <source>
        <dbReference type="EMBL" id="RGO49799.1"/>
    </source>
</evidence>
<evidence type="ECO:0000313" key="4">
    <source>
        <dbReference type="EMBL" id="RGK85176.1"/>
    </source>
</evidence>
<dbReference type="RefSeq" id="WP_005331686.1">
    <property type="nucleotide sequence ID" value="NZ_AP031430.1"/>
</dbReference>
<dbReference type="Proteomes" id="UP000261324">
    <property type="component" value="Unassembled WGS sequence"/>
</dbReference>
<evidence type="ECO:0000313" key="2">
    <source>
        <dbReference type="EMBL" id="RGI84986.1"/>
    </source>
</evidence>
<dbReference type="Proteomes" id="UP000285981">
    <property type="component" value="Unassembled WGS sequence"/>
</dbReference>
<dbReference type="EMBL" id="QSHK01000001">
    <property type="protein sequence ID" value="RHC11084.1"/>
    <property type="molecule type" value="Genomic_DNA"/>
</dbReference>
<evidence type="ECO:0000313" key="29">
    <source>
        <dbReference type="Proteomes" id="UP000284152"/>
    </source>
</evidence>
<keyword evidence="22" id="KW-1185">Reference proteome</keyword>
<evidence type="ECO:0000313" key="31">
    <source>
        <dbReference type="Proteomes" id="UP000284883"/>
    </source>
</evidence>
<dbReference type="Gene3D" id="3.30.1340.10">
    <property type="entry name" value="HPr-like"/>
    <property type="match status" value="1"/>
</dbReference>
<dbReference type="Proteomes" id="UP000283325">
    <property type="component" value="Unassembled WGS sequence"/>
</dbReference>
<dbReference type="Pfam" id="PF00381">
    <property type="entry name" value="PTS-HPr"/>
    <property type="match status" value="1"/>
</dbReference>
<dbReference type="AlphaFoldDB" id="A0A3E4MMD6"/>
<reference evidence="20 21" key="1">
    <citation type="submission" date="2018-08" db="EMBL/GenBank/DDBJ databases">
        <title>A genome reference for cultivated species of the human gut microbiota.</title>
        <authorList>
            <person name="Zou Y."/>
            <person name="Xue W."/>
            <person name="Luo G."/>
        </authorList>
    </citation>
    <scope>NUCLEOTIDE SEQUENCE [LARGE SCALE GENOMIC DNA]</scope>
    <source>
        <strain evidence="10 25">AF12-11</strain>
        <strain evidence="9 27">AF19-4AC</strain>
        <strain evidence="8 36">AF21-25</strain>
        <strain evidence="7 28">AF25-11</strain>
        <strain evidence="18 34">AF31-13BH</strain>
        <strain evidence="17 26">AF36-1BH</strain>
        <strain evidence="16 29">AF42-21</strain>
        <strain evidence="15 35">AM23-7AC</strain>
        <strain evidence="14 30">AM37-5</strain>
        <strain evidence="13 31">AM40-15AC</strain>
        <strain evidence="12 33">AM42-8</strain>
        <strain evidence="11 32">AM46-16</strain>
        <strain evidence="6 22">OM02-12</strain>
        <strain evidence="5 21">OM03-2</strain>
        <strain evidence="4 24">TF09-3</strain>
        <strain evidence="3 23">TF11-11</strain>
        <strain evidence="2 20">TM09-19AC</strain>
    </source>
</reference>
<evidence type="ECO:0000313" key="35">
    <source>
        <dbReference type="Proteomes" id="UP000285666"/>
    </source>
</evidence>
<dbReference type="Proteomes" id="UP000260841">
    <property type="component" value="Unassembled WGS sequence"/>
</dbReference>
<evidence type="ECO:0000313" key="7">
    <source>
        <dbReference type="EMBL" id="RGR60070.1"/>
    </source>
</evidence>
<dbReference type="Proteomes" id="UP000284742">
    <property type="component" value="Unassembled WGS sequence"/>
</dbReference>
<gene>
    <name evidence="19" type="ORF">DFSSTS7063_00689</name>
    <name evidence="16" type="ORF">DW054_08175</name>
    <name evidence="15" type="ORF">DW658_05250</name>
    <name evidence="14" type="ORF">DW860_03365</name>
    <name evidence="13" type="ORF">DW885_00345</name>
    <name evidence="12" type="ORF">DW924_06310</name>
    <name evidence="11" type="ORF">DW957_06115</name>
    <name evidence="10" type="ORF">DWV67_05165</name>
    <name evidence="9" type="ORF">DWX53_07250</name>
    <name evidence="8" type="ORF">DWX78_05695</name>
    <name evidence="7" type="ORF">DWY33_04515</name>
    <name evidence="18" type="ORF">DWZ24_01245</name>
    <name evidence="17" type="ORF">DWZ98_01875</name>
    <name evidence="6" type="ORF">DXB12_10000</name>
    <name evidence="5" type="ORF">DXB36_02190</name>
    <name evidence="4" type="ORF">DXC93_04280</name>
    <name evidence="3" type="ORF">DXD10_01765</name>
    <name evidence="2" type="ORF">DXD84_05895</name>
</gene>
<dbReference type="EMBL" id="QSVQ01000011">
    <property type="protein sequence ID" value="RGO49799.1"/>
    <property type="molecule type" value="Genomic_DNA"/>
</dbReference>
<evidence type="ECO:0000313" key="16">
    <source>
        <dbReference type="EMBL" id="RHK63320.1"/>
    </source>
</evidence>
<evidence type="ECO:0000313" key="15">
    <source>
        <dbReference type="EMBL" id="RHF79459.1"/>
    </source>
</evidence>
<dbReference type="Proteomes" id="UP000266376">
    <property type="component" value="Unassembled WGS sequence"/>
</dbReference>
<dbReference type="GeneID" id="92863974"/>
<dbReference type="EMBL" id="QSGQ01000001">
    <property type="protein sequence ID" value="RHB42517.1"/>
    <property type="molecule type" value="Genomic_DNA"/>
</dbReference>